<dbReference type="AlphaFoldDB" id="A0A1G4B4T3"/>
<comment type="caution">
    <text evidence="2">The sequence shown here is derived from an EMBL/GenBank/DDBJ whole genome shotgun (WGS) entry which is preliminary data.</text>
</comment>
<evidence type="ECO:0000313" key="2">
    <source>
        <dbReference type="EMBL" id="OHE96450.1"/>
    </source>
</evidence>
<dbReference type="EMBL" id="MJBS01000069">
    <property type="protein sequence ID" value="OHE96450.1"/>
    <property type="molecule type" value="Genomic_DNA"/>
</dbReference>
<gene>
    <name evidence="2" type="ORF">CORC01_08213</name>
</gene>
<reference evidence="2 3" key="1">
    <citation type="submission" date="2016-09" db="EMBL/GenBank/DDBJ databases">
        <authorList>
            <person name="Capua I."/>
            <person name="De Benedictis P."/>
            <person name="Joannis T."/>
            <person name="Lombin L.H."/>
            <person name="Cattoli G."/>
        </authorList>
    </citation>
    <scope>NUCLEOTIDE SEQUENCE [LARGE SCALE GENOMIC DNA]</scope>
    <source>
        <strain evidence="2 3">IMI 309357</strain>
    </source>
</reference>
<dbReference type="Proteomes" id="UP000176998">
    <property type="component" value="Unassembled WGS sequence"/>
</dbReference>
<feature type="region of interest" description="Disordered" evidence="1">
    <location>
        <begin position="150"/>
        <end position="199"/>
    </location>
</feature>
<proteinExistence type="predicted"/>
<dbReference type="RefSeq" id="XP_022473607.1">
    <property type="nucleotide sequence ID" value="XM_022619846.1"/>
</dbReference>
<sequence length="219" mass="24314">MQDKKVPLDDFCTLFLLLRYDLSHDQRPHWGPHLLATPSRPPQRVETSWGSTRSRLASSALSMACFPMPSLQPTTGATGLGIKAGKLANRASFGAKPQQPGRAEASCVEPSPRGLWVLERHICRRRPTHQDGRKQSRTLPLRAKVRVQASWHGNGGWSQSNSRYTAAQRGRLPSKQPKEEGTFHPISTTENGSPGDQIRRPPIWNPAPSCIILFQVTQS</sequence>
<feature type="compositionally biased region" description="Polar residues" evidence="1">
    <location>
        <begin position="185"/>
        <end position="194"/>
    </location>
</feature>
<dbReference type="GeneID" id="34561356"/>
<organism evidence="2 3">
    <name type="scientific">Colletotrichum orchidophilum</name>
    <dbReference type="NCBI Taxonomy" id="1209926"/>
    <lineage>
        <taxon>Eukaryota</taxon>
        <taxon>Fungi</taxon>
        <taxon>Dikarya</taxon>
        <taxon>Ascomycota</taxon>
        <taxon>Pezizomycotina</taxon>
        <taxon>Sordariomycetes</taxon>
        <taxon>Hypocreomycetidae</taxon>
        <taxon>Glomerellales</taxon>
        <taxon>Glomerellaceae</taxon>
        <taxon>Colletotrichum</taxon>
    </lineage>
</organism>
<evidence type="ECO:0000313" key="3">
    <source>
        <dbReference type="Proteomes" id="UP000176998"/>
    </source>
</evidence>
<protein>
    <submittedName>
        <fullName evidence="2">Uncharacterized protein</fullName>
    </submittedName>
</protein>
<accession>A0A1G4B4T3</accession>
<name>A0A1G4B4T3_9PEZI</name>
<evidence type="ECO:0000256" key="1">
    <source>
        <dbReference type="SAM" id="MobiDB-lite"/>
    </source>
</evidence>
<keyword evidence="3" id="KW-1185">Reference proteome</keyword>
<dbReference type="OrthoDB" id="10550771at2759"/>